<evidence type="ECO:0000313" key="2">
    <source>
        <dbReference type="EMBL" id="QSQ13492.1"/>
    </source>
</evidence>
<dbReference type="Proteomes" id="UP000663090">
    <property type="component" value="Chromosome"/>
</dbReference>
<proteinExistence type="predicted"/>
<protein>
    <recommendedName>
        <fullName evidence="4">Leucine rich repeat variant</fullName>
    </recommendedName>
</protein>
<feature type="region of interest" description="Disordered" evidence="1">
    <location>
        <begin position="245"/>
        <end position="271"/>
    </location>
</feature>
<accession>A0ABX7N752</accession>
<dbReference type="RefSeq" id="WP_206715257.1">
    <property type="nucleotide sequence ID" value="NZ_CP071091.1"/>
</dbReference>
<keyword evidence="3" id="KW-1185">Reference proteome</keyword>
<organism evidence="2 3">
    <name type="scientific">Myxococcus landrumensis</name>
    <dbReference type="NCBI Taxonomy" id="2813577"/>
    <lineage>
        <taxon>Bacteria</taxon>
        <taxon>Pseudomonadati</taxon>
        <taxon>Myxococcota</taxon>
        <taxon>Myxococcia</taxon>
        <taxon>Myxococcales</taxon>
        <taxon>Cystobacterineae</taxon>
        <taxon>Myxococcaceae</taxon>
        <taxon>Myxococcus</taxon>
    </lineage>
</organism>
<evidence type="ECO:0000313" key="3">
    <source>
        <dbReference type="Proteomes" id="UP000663090"/>
    </source>
</evidence>
<evidence type="ECO:0000256" key="1">
    <source>
        <dbReference type="SAM" id="MobiDB-lite"/>
    </source>
</evidence>
<dbReference type="EMBL" id="CP071091">
    <property type="protein sequence ID" value="QSQ13492.1"/>
    <property type="molecule type" value="Genomic_DNA"/>
</dbReference>
<gene>
    <name evidence="2" type="ORF">JY572_34980</name>
</gene>
<name>A0ABX7N752_9BACT</name>
<sequence length="271" mass="29630">MPTLEEARTVARFLHALGGGAEVRRKAAARELSRGDPLDANELVGHLISLARQGWEPATCVLSDFLAALQRESEHIPHISALRRLAHVQSLDTVADLFAQGPAKRQMDPDAAARADAHAFSQSLGHLKQQARLTRDPDTLSRLATVSNPSVLRNVLINPRLTEDLVVRIAARRPARPEPLLEIWRSSRWSVRHAVRRALVFNPYLPPEVGAKIVPLLNTGDLRELVSDKSVHASLRAQADRLLAESPGAAQSARQALELEEEHPEAEGGAA</sequence>
<reference evidence="2 3" key="1">
    <citation type="submission" date="2021-02" db="EMBL/GenBank/DDBJ databases">
        <title>De Novo genome assembly of isolated myxobacteria.</title>
        <authorList>
            <person name="Stevens D.C."/>
        </authorList>
    </citation>
    <scope>NUCLEOTIDE SEQUENCE [LARGE SCALE GENOMIC DNA]</scope>
    <source>
        <strain evidence="2 3">SCHIC003</strain>
    </source>
</reference>
<evidence type="ECO:0008006" key="4">
    <source>
        <dbReference type="Google" id="ProtNLM"/>
    </source>
</evidence>